<feature type="non-terminal residue" evidence="3">
    <location>
        <position position="1"/>
    </location>
</feature>
<dbReference type="EMBL" id="CACTIH010001957">
    <property type="protein sequence ID" value="CAA2969950.1"/>
    <property type="molecule type" value="Genomic_DNA"/>
</dbReference>
<keyword evidence="2" id="KW-0472">Membrane</keyword>
<keyword evidence="4" id="KW-1185">Reference proteome</keyword>
<name>A0A8S0QUH9_OLEEU</name>
<evidence type="ECO:0000256" key="1">
    <source>
        <dbReference type="SAM" id="MobiDB-lite"/>
    </source>
</evidence>
<feature type="transmembrane region" description="Helical" evidence="2">
    <location>
        <begin position="18"/>
        <end position="36"/>
    </location>
</feature>
<feature type="region of interest" description="Disordered" evidence="1">
    <location>
        <begin position="41"/>
        <end position="65"/>
    </location>
</feature>
<organism evidence="3 4">
    <name type="scientific">Olea europaea subsp. europaea</name>
    <dbReference type="NCBI Taxonomy" id="158383"/>
    <lineage>
        <taxon>Eukaryota</taxon>
        <taxon>Viridiplantae</taxon>
        <taxon>Streptophyta</taxon>
        <taxon>Embryophyta</taxon>
        <taxon>Tracheophyta</taxon>
        <taxon>Spermatophyta</taxon>
        <taxon>Magnoliopsida</taxon>
        <taxon>eudicotyledons</taxon>
        <taxon>Gunneridae</taxon>
        <taxon>Pentapetalae</taxon>
        <taxon>asterids</taxon>
        <taxon>lamiids</taxon>
        <taxon>Lamiales</taxon>
        <taxon>Oleaceae</taxon>
        <taxon>Oleeae</taxon>
        <taxon>Olea</taxon>
    </lineage>
</organism>
<proteinExistence type="predicted"/>
<dbReference type="AlphaFoldDB" id="A0A8S0QUH9"/>
<gene>
    <name evidence="3" type="ORF">OLEA9_A059152</name>
</gene>
<keyword evidence="2" id="KW-1133">Transmembrane helix</keyword>
<comment type="caution">
    <text evidence="3">The sequence shown here is derived from an EMBL/GenBank/DDBJ whole genome shotgun (WGS) entry which is preliminary data.</text>
</comment>
<accession>A0A8S0QUH9</accession>
<reference evidence="3 4" key="1">
    <citation type="submission" date="2019-12" db="EMBL/GenBank/DDBJ databases">
        <authorList>
            <person name="Alioto T."/>
            <person name="Alioto T."/>
            <person name="Gomez Garrido J."/>
        </authorList>
    </citation>
    <scope>NUCLEOTIDE SEQUENCE [LARGE SCALE GENOMIC DNA]</scope>
</reference>
<evidence type="ECO:0000313" key="4">
    <source>
        <dbReference type="Proteomes" id="UP000594638"/>
    </source>
</evidence>
<evidence type="ECO:0000256" key="2">
    <source>
        <dbReference type="SAM" id="Phobius"/>
    </source>
</evidence>
<keyword evidence="2" id="KW-0812">Transmembrane</keyword>
<evidence type="ECO:0000313" key="3">
    <source>
        <dbReference type="EMBL" id="CAA2969950.1"/>
    </source>
</evidence>
<dbReference type="Gramene" id="OE9A059152T1">
    <property type="protein sequence ID" value="OE9A059152C1"/>
    <property type="gene ID" value="OE9A059152"/>
</dbReference>
<dbReference type="Proteomes" id="UP000594638">
    <property type="component" value="Unassembled WGS sequence"/>
</dbReference>
<sequence>DASNLDNRLLHQNHPPEWAAVVVMSLVPVALVYSYTNSYERSATNTREGTGQGRGGATSTLDLHF</sequence>
<protein>
    <submittedName>
        <fullName evidence="3">Uncharacterized protein</fullName>
    </submittedName>
</protein>